<dbReference type="PANTHER" id="PTHR10590">
    <property type="entry name" value="SODIUM/NUCLEOSIDE COTRANSPORTER"/>
    <property type="match status" value="1"/>
</dbReference>
<dbReference type="Pfam" id="PF07670">
    <property type="entry name" value="Gate"/>
    <property type="match status" value="1"/>
</dbReference>
<name>A0A2U2RI68_9MICO</name>
<sequence length="402" mass="42344">MHVLVGIAGLVVFLALAFLPSRDVGMLRKKAPNIALMLVLQFVLGLLMLRTGAGQAVISVIASVFEGLLGYAREGVTFVFGGLVDVEADGSGPFIFTSLMPIIVISALIGILQYLRILPLIIRGVGVVLSKITGLGKLESFNAVSSALIGQSENLIAIKKILPTLPEHRLYTIAASAMSTVSMSIVGAYMTMIEPRYVVAAIVLNLFGAFIVVSLLNPYTLSAEEDVIVEPEHSRQSFFQVLGEYITDGGKVVLSVVAMLVGFVALMAILNGVFDSLLGISFQQLLGYVFAPLAVLTGVPMAEAVDVGRLMATKLISNEFVAMLAFTDANPGGKLELSARATAIAQTFLVSFANFSSIGIIAGAAKSLAPEQGETIARFGLRLLYGATLVSFLSATVVGIIV</sequence>
<reference evidence="11 12" key="1">
    <citation type="submission" date="2018-05" db="EMBL/GenBank/DDBJ databases">
        <title>Brachybacterium sp. M1HQ-2T, whole genome shotgun sequence.</title>
        <authorList>
            <person name="Tuo L."/>
        </authorList>
    </citation>
    <scope>NUCLEOTIDE SEQUENCE [LARGE SCALE GENOMIC DNA]</scope>
    <source>
        <strain evidence="11 12">M1HQ-2</strain>
    </source>
</reference>
<dbReference type="OrthoDB" id="9766455at2"/>
<keyword evidence="4 7" id="KW-0812">Transmembrane</keyword>
<feature type="transmembrane region" description="Helical" evidence="7">
    <location>
        <begin position="56"/>
        <end position="73"/>
    </location>
</feature>
<evidence type="ECO:0000256" key="4">
    <source>
        <dbReference type="ARBA" id="ARBA00022692"/>
    </source>
</evidence>
<comment type="similarity">
    <text evidence="2">Belongs to the concentrative nucleoside transporter (CNT) (TC 2.A.41) family.</text>
</comment>
<evidence type="ECO:0000313" key="11">
    <source>
        <dbReference type="EMBL" id="PWH05582.1"/>
    </source>
</evidence>
<dbReference type="Proteomes" id="UP000245590">
    <property type="component" value="Unassembled WGS sequence"/>
</dbReference>
<gene>
    <name evidence="11" type="ORF">DEO23_13600</name>
</gene>
<evidence type="ECO:0000259" key="8">
    <source>
        <dbReference type="Pfam" id="PF01773"/>
    </source>
</evidence>
<dbReference type="InterPro" id="IPR008276">
    <property type="entry name" value="C_nuclsd_transpt"/>
</dbReference>
<feature type="transmembrane region" description="Helical" evidence="7">
    <location>
        <begin position="197"/>
        <end position="216"/>
    </location>
</feature>
<dbReference type="PANTHER" id="PTHR10590:SF13">
    <property type="entry name" value="NUCLEOSIDE PERMEASE NUPC"/>
    <property type="match status" value="1"/>
</dbReference>
<comment type="caution">
    <text evidence="11">The sequence shown here is derived from an EMBL/GenBank/DDBJ whole genome shotgun (WGS) entry which is preliminary data.</text>
</comment>
<evidence type="ECO:0000313" key="12">
    <source>
        <dbReference type="Proteomes" id="UP000245590"/>
    </source>
</evidence>
<dbReference type="RefSeq" id="WP_109276546.1">
    <property type="nucleotide sequence ID" value="NZ_QFKX01000005.1"/>
</dbReference>
<dbReference type="InterPro" id="IPR002668">
    <property type="entry name" value="CNT_N_dom"/>
</dbReference>
<dbReference type="GO" id="GO:0005337">
    <property type="term" value="F:nucleoside transmembrane transporter activity"/>
    <property type="evidence" value="ECO:0007669"/>
    <property type="project" value="InterPro"/>
</dbReference>
<feature type="transmembrane region" description="Helical" evidence="7">
    <location>
        <begin position="343"/>
        <end position="362"/>
    </location>
</feature>
<feature type="domain" description="Concentrative nucleoside transporter C-terminal" evidence="9">
    <location>
        <begin position="197"/>
        <end position="399"/>
    </location>
</feature>
<evidence type="ECO:0000256" key="1">
    <source>
        <dbReference type="ARBA" id="ARBA00004651"/>
    </source>
</evidence>
<evidence type="ECO:0000256" key="3">
    <source>
        <dbReference type="ARBA" id="ARBA00022475"/>
    </source>
</evidence>
<dbReference type="AlphaFoldDB" id="A0A2U2RI68"/>
<dbReference type="EMBL" id="QFKX01000005">
    <property type="protein sequence ID" value="PWH05582.1"/>
    <property type="molecule type" value="Genomic_DNA"/>
</dbReference>
<evidence type="ECO:0000256" key="5">
    <source>
        <dbReference type="ARBA" id="ARBA00022989"/>
    </source>
</evidence>
<keyword evidence="5 7" id="KW-1133">Transmembrane helix</keyword>
<comment type="subcellular location">
    <subcellularLocation>
        <location evidence="1">Cell membrane</location>
        <topology evidence="1">Multi-pass membrane protein</topology>
    </subcellularLocation>
</comment>
<protein>
    <submittedName>
        <fullName evidence="11">NupC/NupG family nucleoside CNT transporter</fullName>
    </submittedName>
</protein>
<feature type="transmembrane region" description="Helical" evidence="7">
    <location>
        <begin position="31"/>
        <end position="49"/>
    </location>
</feature>
<feature type="domain" description="Concentrative nucleoside transporter N-terminal" evidence="8">
    <location>
        <begin position="8"/>
        <end position="83"/>
    </location>
</feature>
<dbReference type="GO" id="GO:0015293">
    <property type="term" value="F:symporter activity"/>
    <property type="evidence" value="ECO:0007669"/>
    <property type="project" value="TreeGrafter"/>
</dbReference>
<dbReference type="Pfam" id="PF01773">
    <property type="entry name" value="Nucleos_tra2_N"/>
    <property type="match status" value="1"/>
</dbReference>
<accession>A0A2U2RI68</accession>
<keyword evidence="6 7" id="KW-0472">Membrane</keyword>
<evidence type="ECO:0000256" key="7">
    <source>
        <dbReference type="SAM" id="Phobius"/>
    </source>
</evidence>
<feature type="domain" description="Nucleoside transporter/FeoB GTPase Gate" evidence="10">
    <location>
        <begin position="97"/>
        <end position="194"/>
    </location>
</feature>
<dbReference type="GO" id="GO:0005886">
    <property type="term" value="C:plasma membrane"/>
    <property type="evidence" value="ECO:0007669"/>
    <property type="project" value="UniProtKB-SubCell"/>
</dbReference>
<evidence type="ECO:0000256" key="2">
    <source>
        <dbReference type="ARBA" id="ARBA00009033"/>
    </source>
</evidence>
<evidence type="ECO:0000259" key="10">
    <source>
        <dbReference type="Pfam" id="PF07670"/>
    </source>
</evidence>
<proteinExistence type="inferred from homology"/>
<dbReference type="Pfam" id="PF07662">
    <property type="entry name" value="Nucleos_tra2_C"/>
    <property type="match status" value="1"/>
</dbReference>
<organism evidence="11 12">
    <name type="scientific">Brachybacterium endophyticum</name>
    <dbReference type="NCBI Taxonomy" id="2182385"/>
    <lineage>
        <taxon>Bacteria</taxon>
        <taxon>Bacillati</taxon>
        <taxon>Actinomycetota</taxon>
        <taxon>Actinomycetes</taxon>
        <taxon>Micrococcales</taxon>
        <taxon>Dermabacteraceae</taxon>
        <taxon>Brachybacterium</taxon>
    </lineage>
</organism>
<feature type="transmembrane region" description="Helical" evidence="7">
    <location>
        <begin position="285"/>
        <end position="302"/>
    </location>
</feature>
<feature type="transmembrane region" description="Helical" evidence="7">
    <location>
        <begin position="252"/>
        <end position="273"/>
    </location>
</feature>
<keyword evidence="3" id="KW-1003">Cell membrane</keyword>
<feature type="transmembrane region" description="Helical" evidence="7">
    <location>
        <begin position="93"/>
        <end position="115"/>
    </location>
</feature>
<feature type="transmembrane region" description="Helical" evidence="7">
    <location>
        <begin position="383"/>
        <end position="401"/>
    </location>
</feature>
<evidence type="ECO:0000259" key="9">
    <source>
        <dbReference type="Pfam" id="PF07662"/>
    </source>
</evidence>
<evidence type="ECO:0000256" key="6">
    <source>
        <dbReference type="ARBA" id="ARBA00023136"/>
    </source>
</evidence>
<dbReference type="InterPro" id="IPR011657">
    <property type="entry name" value="CNT_C_dom"/>
</dbReference>
<keyword evidence="12" id="KW-1185">Reference proteome</keyword>
<dbReference type="InterPro" id="IPR011642">
    <property type="entry name" value="Gate_dom"/>
</dbReference>